<accession>A0A930VLL4</accession>
<organism evidence="5 6">
    <name type="scientific">Nocardioides agariphilus</name>
    <dbReference type="NCBI Taxonomy" id="433664"/>
    <lineage>
        <taxon>Bacteria</taxon>
        <taxon>Bacillati</taxon>
        <taxon>Actinomycetota</taxon>
        <taxon>Actinomycetes</taxon>
        <taxon>Propionibacteriales</taxon>
        <taxon>Nocardioidaceae</taxon>
        <taxon>Nocardioides</taxon>
    </lineage>
</organism>
<evidence type="ECO:0000256" key="1">
    <source>
        <dbReference type="ARBA" id="ARBA00022448"/>
    </source>
</evidence>
<evidence type="ECO:0000313" key="5">
    <source>
        <dbReference type="EMBL" id="MBF4769759.1"/>
    </source>
</evidence>
<evidence type="ECO:0000256" key="3">
    <source>
        <dbReference type="ARBA" id="ARBA00022741"/>
    </source>
</evidence>
<dbReference type="InterPro" id="IPR027417">
    <property type="entry name" value="P-loop_NTPase"/>
</dbReference>
<comment type="caution">
    <text evidence="5">The sequence shown here is derived from an EMBL/GenBank/DDBJ whole genome shotgun (WGS) entry which is preliminary data.</text>
</comment>
<keyword evidence="3" id="KW-0547">Nucleotide-binding</keyword>
<keyword evidence="1" id="KW-0813">Transport</keyword>
<gene>
    <name evidence="5" type="ORF">ISU10_18470</name>
</gene>
<protein>
    <submittedName>
        <fullName evidence="5">Uncharacterized protein</fullName>
    </submittedName>
</protein>
<keyword evidence="4" id="KW-0067">ATP-binding</keyword>
<dbReference type="GO" id="GO:0005524">
    <property type="term" value="F:ATP binding"/>
    <property type="evidence" value="ECO:0007669"/>
    <property type="project" value="UniProtKB-KW"/>
</dbReference>
<dbReference type="SUPFAM" id="SSF52540">
    <property type="entry name" value="P-loop containing nucleoside triphosphate hydrolases"/>
    <property type="match status" value="1"/>
</dbReference>
<dbReference type="Gene3D" id="3.40.50.300">
    <property type="entry name" value="P-loop containing nucleotide triphosphate hydrolases"/>
    <property type="match status" value="1"/>
</dbReference>
<dbReference type="PANTHER" id="PTHR43790:SF9">
    <property type="entry name" value="GALACTOFURANOSE TRANSPORTER ATP-BINDING PROTEIN YTFR"/>
    <property type="match status" value="1"/>
</dbReference>
<keyword evidence="2" id="KW-0677">Repeat</keyword>
<reference evidence="5" key="1">
    <citation type="submission" date="2020-11" db="EMBL/GenBank/DDBJ databases">
        <title>Nocardioides cynanchi sp. nov., isolated from soil of rhizosphere of Cynanchum wilfordii.</title>
        <authorList>
            <person name="Lee J.-S."/>
            <person name="Suh M.K."/>
            <person name="Kim J.-S."/>
        </authorList>
    </citation>
    <scope>NUCLEOTIDE SEQUENCE</scope>
    <source>
        <strain evidence="5">KCTC 19276</strain>
    </source>
</reference>
<dbReference type="EMBL" id="JADKPO010000031">
    <property type="protein sequence ID" value="MBF4769759.1"/>
    <property type="molecule type" value="Genomic_DNA"/>
</dbReference>
<proteinExistence type="predicted"/>
<name>A0A930VLL4_9ACTN</name>
<evidence type="ECO:0000313" key="6">
    <source>
        <dbReference type="Proteomes" id="UP000660668"/>
    </source>
</evidence>
<dbReference type="RefSeq" id="WP_194697905.1">
    <property type="nucleotide sequence ID" value="NZ_JADKPO010000031.1"/>
</dbReference>
<dbReference type="InterPro" id="IPR050107">
    <property type="entry name" value="ABC_carbohydrate_import_ATPase"/>
</dbReference>
<sequence>MAERPRVLLLDEPTQGIDAGAKFDILQMICEAARGGAAVLVASGDYEQLAHLCHRVLVLRYARIVAELAGPEVSELAIANCAQGQLGTNQAS</sequence>
<evidence type="ECO:0000256" key="4">
    <source>
        <dbReference type="ARBA" id="ARBA00022840"/>
    </source>
</evidence>
<keyword evidence="6" id="KW-1185">Reference proteome</keyword>
<dbReference type="Proteomes" id="UP000660668">
    <property type="component" value="Unassembled WGS sequence"/>
</dbReference>
<dbReference type="AlphaFoldDB" id="A0A930VLL4"/>
<dbReference type="PANTHER" id="PTHR43790">
    <property type="entry name" value="CARBOHYDRATE TRANSPORT ATP-BINDING PROTEIN MG119-RELATED"/>
    <property type="match status" value="1"/>
</dbReference>
<evidence type="ECO:0000256" key="2">
    <source>
        <dbReference type="ARBA" id="ARBA00022737"/>
    </source>
</evidence>